<dbReference type="SUPFAM" id="SSF81901">
    <property type="entry name" value="HCP-like"/>
    <property type="match status" value="1"/>
</dbReference>
<keyword evidence="8" id="KW-1185">Reference proteome</keyword>
<evidence type="ECO:0000256" key="3">
    <source>
        <dbReference type="ARBA" id="ARBA00022737"/>
    </source>
</evidence>
<evidence type="ECO:0000256" key="1">
    <source>
        <dbReference type="ARBA" id="ARBA00004496"/>
    </source>
</evidence>
<evidence type="ECO:0000256" key="4">
    <source>
        <dbReference type="ARBA" id="ARBA00022803"/>
    </source>
</evidence>
<evidence type="ECO:0000256" key="2">
    <source>
        <dbReference type="ARBA" id="ARBA00022490"/>
    </source>
</evidence>
<reference evidence="7 8" key="1">
    <citation type="submission" date="2022-12" db="EMBL/GenBank/DDBJ databases">
        <title>Chromosome-level genome of Tegillarca granosa.</title>
        <authorList>
            <person name="Kim J."/>
        </authorList>
    </citation>
    <scope>NUCLEOTIDE SEQUENCE [LARGE SCALE GENOMIC DNA]</scope>
    <source>
        <strain evidence="7">Teg-2019</strain>
        <tissue evidence="7">Adductor muscle</tissue>
    </source>
</reference>
<dbReference type="Proteomes" id="UP001217089">
    <property type="component" value="Unassembled WGS sequence"/>
</dbReference>
<keyword evidence="4" id="KW-0802">TPR repeat</keyword>
<sequence length="300" mass="34375">MDESIIREISAEKLPLLEEKSTLNELKEKSILIDIAQETQNEPGLSKLSQDELMEKVENILLERIKTGERRANFQLGLFYYEQEIYDKARIYFDRAKDYDYQALFMLATMLYDGLGCNSEQKLGVEYLKKIAMSDSNKVKHIIHAAQYNIGRAYFQGYGVERQSDKEAEKWWLLAADDGNPKASVMAQTVLGMFYSREDSMDLQKAFFWHSEACGNGSVESQGRISHFNDVNILASQTECLPGYICKGIAMGCFYYARCLQEGHGVKQNKEEAKKYYSKAYQYDPDICARLQGLTQHGVI</sequence>
<comment type="subcellular location">
    <subcellularLocation>
        <location evidence="1">Cytoplasm</location>
    </subcellularLocation>
</comment>
<comment type="caution">
    <text evidence="7">The sequence shown here is derived from an EMBL/GenBank/DDBJ whole genome shotgun (WGS) entry which is preliminary data.</text>
</comment>
<gene>
    <name evidence="7" type="ORF">KUTeg_005151</name>
</gene>
<protein>
    <recommendedName>
        <fullName evidence="6">LRP2-binding protein</fullName>
    </recommendedName>
</protein>
<evidence type="ECO:0000256" key="6">
    <source>
        <dbReference type="ARBA" id="ARBA00039954"/>
    </source>
</evidence>
<evidence type="ECO:0000313" key="8">
    <source>
        <dbReference type="Proteomes" id="UP001217089"/>
    </source>
</evidence>
<keyword evidence="3" id="KW-0677">Repeat</keyword>
<dbReference type="InterPro" id="IPR052323">
    <property type="entry name" value="LRP2-binding"/>
</dbReference>
<dbReference type="Pfam" id="PF08238">
    <property type="entry name" value="Sel1"/>
    <property type="match status" value="4"/>
</dbReference>
<dbReference type="Gene3D" id="1.25.40.10">
    <property type="entry name" value="Tetratricopeptide repeat domain"/>
    <property type="match status" value="2"/>
</dbReference>
<dbReference type="InterPro" id="IPR011990">
    <property type="entry name" value="TPR-like_helical_dom_sf"/>
</dbReference>
<accession>A0ABQ9FMT2</accession>
<evidence type="ECO:0000256" key="5">
    <source>
        <dbReference type="ARBA" id="ARBA00037614"/>
    </source>
</evidence>
<organism evidence="7 8">
    <name type="scientific">Tegillarca granosa</name>
    <name type="common">Malaysian cockle</name>
    <name type="synonym">Anadara granosa</name>
    <dbReference type="NCBI Taxonomy" id="220873"/>
    <lineage>
        <taxon>Eukaryota</taxon>
        <taxon>Metazoa</taxon>
        <taxon>Spiralia</taxon>
        <taxon>Lophotrochozoa</taxon>
        <taxon>Mollusca</taxon>
        <taxon>Bivalvia</taxon>
        <taxon>Autobranchia</taxon>
        <taxon>Pteriomorphia</taxon>
        <taxon>Arcoida</taxon>
        <taxon>Arcoidea</taxon>
        <taxon>Arcidae</taxon>
        <taxon>Tegillarca</taxon>
    </lineage>
</organism>
<keyword evidence="2" id="KW-0963">Cytoplasm</keyword>
<comment type="function">
    <text evidence="5">May act as an adapter that regulates LRP2 function.</text>
</comment>
<proteinExistence type="predicted"/>
<dbReference type="EMBL" id="JARBDR010000246">
    <property type="protein sequence ID" value="KAJ8317247.1"/>
    <property type="molecule type" value="Genomic_DNA"/>
</dbReference>
<dbReference type="InterPro" id="IPR006597">
    <property type="entry name" value="Sel1-like"/>
</dbReference>
<dbReference type="PANTHER" id="PTHR44554:SF1">
    <property type="entry name" value="LRP2-BINDING PROTEIN"/>
    <property type="match status" value="1"/>
</dbReference>
<name>A0ABQ9FMT2_TEGGR</name>
<evidence type="ECO:0000313" key="7">
    <source>
        <dbReference type="EMBL" id="KAJ8317247.1"/>
    </source>
</evidence>
<dbReference type="PANTHER" id="PTHR44554">
    <property type="entry name" value="LRP2-BINDING PROTEIN"/>
    <property type="match status" value="1"/>
</dbReference>
<dbReference type="SMART" id="SM00671">
    <property type="entry name" value="SEL1"/>
    <property type="match status" value="5"/>
</dbReference>